<protein>
    <submittedName>
        <fullName evidence="1">Uncharacterized protein</fullName>
    </submittedName>
</protein>
<dbReference type="EMBL" id="AP035785">
    <property type="protein sequence ID" value="BFO70537.1"/>
    <property type="molecule type" value="Genomic_DNA"/>
</dbReference>
<accession>A0AB33IXK1</accession>
<reference evidence="1" key="1">
    <citation type="submission" date="2024-07" db="EMBL/GenBank/DDBJ databases">
        <title>Complete genome sequence of Prevotella sp. YM-2024 GTC17253.</title>
        <authorList>
            <person name="Hayashi M."/>
            <person name="Muto Y."/>
            <person name="Tanaka K."/>
            <person name="Niwa H."/>
        </authorList>
    </citation>
    <scope>NUCLEOTIDE SEQUENCE</scope>
    <source>
        <strain evidence="1">GTC17253</strain>
    </source>
</reference>
<sequence length="60" mass="6583">MNVPIPAVINAVDGSSPTNKGTKTVAPKATKRNCTPTMVFLNGESWLLSIRFYVLNYVQK</sequence>
<name>A0AB33IXK1_9BACT</name>
<gene>
    <name evidence="1" type="ORF">GTC17253_05030</name>
</gene>
<proteinExistence type="predicted"/>
<dbReference type="AlphaFoldDB" id="A0AB33IXK1"/>
<evidence type="ECO:0000313" key="1">
    <source>
        <dbReference type="EMBL" id="BFO70537.1"/>
    </source>
</evidence>
<organism evidence="1">
    <name type="scientific">Prevotella sp. GTC17253</name>
    <dbReference type="NCBI Taxonomy" id="3236793"/>
    <lineage>
        <taxon>Bacteria</taxon>
        <taxon>Pseudomonadati</taxon>
        <taxon>Bacteroidota</taxon>
        <taxon>Bacteroidia</taxon>
        <taxon>Bacteroidales</taxon>
        <taxon>Prevotellaceae</taxon>
        <taxon>Prevotella</taxon>
    </lineage>
</organism>